<evidence type="ECO:0000256" key="7">
    <source>
        <dbReference type="ARBA" id="ARBA00035110"/>
    </source>
</evidence>
<evidence type="ECO:0000256" key="5">
    <source>
        <dbReference type="ARBA" id="ARBA00023104"/>
    </source>
</evidence>
<evidence type="ECO:0000256" key="4">
    <source>
        <dbReference type="ARBA" id="ARBA00022844"/>
    </source>
</evidence>
<dbReference type="RefSeq" id="YP_010769308.1">
    <property type="nucleotide sequence ID" value="NC_073935.1"/>
</dbReference>
<proteinExistence type="inferred from homology"/>
<evidence type="ECO:0000256" key="6">
    <source>
        <dbReference type="ARBA" id="ARBA00023296"/>
    </source>
</evidence>
<organism evidence="8 9">
    <name type="scientific">ssRNA phage SRR6960551_3</name>
    <dbReference type="NCBI Taxonomy" id="2786554"/>
    <lineage>
        <taxon>Viruses</taxon>
        <taxon>Riboviria</taxon>
        <taxon>Orthornavirae</taxon>
        <taxon>Lenarviricota</taxon>
        <taxon>Leviviricetes</taxon>
        <taxon>Norzivirales</taxon>
        <taxon>Fiersviridae</taxon>
        <taxon>Denfovirus</taxon>
        <taxon>Denfovirus borborenecus</taxon>
    </lineage>
</organism>
<keyword evidence="3" id="KW-1161">Viral attachment to host cell</keyword>
<dbReference type="GO" id="GO:0044423">
    <property type="term" value="C:virion component"/>
    <property type="evidence" value="ECO:0007669"/>
    <property type="project" value="UniProtKB-KW"/>
</dbReference>
<comment type="subcellular location">
    <subcellularLocation>
        <location evidence="1">Virion</location>
    </subcellularLocation>
</comment>
<keyword evidence="2" id="KW-0945">Host-virus interaction</keyword>
<dbReference type="GeneID" id="80398287"/>
<dbReference type="InterPro" id="IPR005563">
    <property type="entry name" value="A_protein"/>
</dbReference>
<keyword evidence="5" id="KW-1175">Viral attachment to host cell pilus</keyword>
<keyword evidence="6" id="KW-1160">Virus entry into host cell</keyword>
<reference evidence="8" key="1">
    <citation type="submission" date="2020-09" db="EMBL/GenBank/DDBJ databases">
        <title>Leviviricetes taxonomy.</title>
        <authorList>
            <person name="Stockdale S.R."/>
            <person name="Callanan J."/>
            <person name="Adriaenssens E.M."/>
            <person name="Kuhn J.H."/>
            <person name="Rumnieks J."/>
            <person name="Shkoporov A."/>
            <person name="Draper L.A."/>
            <person name="Ross P."/>
            <person name="Hill C."/>
        </authorList>
    </citation>
    <scope>NUCLEOTIDE SEQUENCE</scope>
</reference>
<name>A0A8S5L592_9VIRU</name>
<dbReference type="Proteomes" id="UP000682943">
    <property type="component" value="Segment"/>
</dbReference>
<dbReference type="Pfam" id="PF03863">
    <property type="entry name" value="Phage_mat-A"/>
    <property type="match status" value="1"/>
</dbReference>
<evidence type="ECO:0000256" key="2">
    <source>
        <dbReference type="ARBA" id="ARBA00022581"/>
    </source>
</evidence>
<keyword evidence="4" id="KW-0946">Virion</keyword>
<protein>
    <submittedName>
        <fullName evidence="8">Maturation protein</fullName>
    </submittedName>
</protein>
<comment type="similarity">
    <text evidence="7">Belongs to the Leviviricetes maturation protein family.</text>
</comment>
<dbReference type="EMBL" id="BK014155">
    <property type="protein sequence ID" value="DAD52612.1"/>
    <property type="molecule type" value="Genomic_RNA"/>
</dbReference>
<evidence type="ECO:0000313" key="9">
    <source>
        <dbReference type="Proteomes" id="UP000682943"/>
    </source>
</evidence>
<gene>
    <name evidence="8" type="primary">SRR6960551_3_1</name>
</gene>
<sequence>MTTGNISRADALPTYSYSKVWSGQDDPVTKTRENEYTMTLRNWWGEPTSYKVGINGSVVVSGSGATSISGSLSWPGPDGNAVLECLAQISESIRGHSFNAAIFAAESKESLATVTNTLRSVFQAFSAIKRRDLGGALRSLGRLPGQSSKKASKSLQAGDIPGAWLSIRYGWQPLLNDIYEVMKAYENRSNGARGVVVRAHKNLKPVTGDVGNAANWRNFRAMTVTRSSIRYKVTFKENLSTARTLGLLNPAAVLWEKMPFSFVIDWAIPIGTYLDSLGIFAGLQLEYARTYFYRKDDFIKQTVSWTGSPQQQPGYIDLSFPTKGVYTLVHIERTRGTSLSVPFPSLKSLEKTFSIGHIQNASALIAQLVINARK</sequence>
<keyword evidence="9" id="KW-1185">Reference proteome</keyword>
<evidence type="ECO:0000256" key="1">
    <source>
        <dbReference type="ARBA" id="ARBA00004328"/>
    </source>
</evidence>
<dbReference type="KEGG" id="vg:80398287"/>
<dbReference type="GO" id="GO:0039666">
    <property type="term" value="P:virion attachment to host cell pilus"/>
    <property type="evidence" value="ECO:0007669"/>
    <property type="project" value="UniProtKB-KW"/>
</dbReference>
<evidence type="ECO:0000256" key="3">
    <source>
        <dbReference type="ARBA" id="ARBA00022804"/>
    </source>
</evidence>
<accession>A0A8S5L592</accession>
<evidence type="ECO:0000313" key="8">
    <source>
        <dbReference type="EMBL" id="DAD52612.1"/>
    </source>
</evidence>